<evidence type="ECO:0000313" key="3">
    <source>
        <dbReference type="Proteomes" id="UP000048984"/>
    </source>
</evidence>
<dbReference type="EMBL" id="LJYW01000004">
    <property type="protein sequence ID" value="KPL50710.1"/>
    <property type="molecule type" value="Genomic_DNA"/>
</dbReference>
<accession>A0A0P6VYG0</accession>
<feature type="transmembrane region" description="Helical" evidence="1">
    <location>
        <begin position="67"/>
        <end position="88"/>
    </location>
</feature>
<reference evidence="2 3" key="1">
    <citation type="submission" date="2015-09" db="EMBL/GenBank/DDBJ databases">
        <authorList>
            <person name="Jackson K.R."/>
            <person name="Lunt B.L."/>
            <person name="Fisher J.N.B."/>
            <person name="Gardner A.V."/>
            <person name="Bailey M.E."/>
            <person name="Deus L.M."/>
            <person name="Earl A.S."/>
            <person name="Gibby P.D."/>
            <person name="Hartmann K.A."/>
            <person name="Liu J.E."/>
            <person name="Manci A.M."/>
            <person name="Nielsen D.A."/>
            <person name="Solomon M.B."/>
            <person name="Breakwell D.P."/>
            <person name="Burnett S.H."/>
            <person name="Grose J.H."/>
        </authorList>
    </citation>
    <scope>NUCLEOTIDE SEQUENCE [LARGE SCALE GENOMIC DNA]</scope>
    <source>
        <strain evidence="2 3">16</strain>
    </source>
</reference>
<evidence type="ECO:0000313" key="2">
    <source>
        <dbReference type="EMBL" id="KPL50710.1"/>
    </source>
</evidence>
<keyword evidence="3" id="KW-1185">Reference proteome</keyword>
<comment type="caution">
    <text evidence="2">The sequence shown here is derived from an EMBL/GenBank/DDBJ whole genome shotgun (WGS) entry which is preliminary data.</text>
</comment>
<name>A0A0P6VYG0_9HYPH</name>
<feature type="transmembrane region" description="Helical" evidence="1">
    <location>
        <begin position="12"/>
        <end position="39"/>
    </location>
</feature>
<keyword evidence="1" id="KW-1133">Transmembrane helix</keyword>
<sequence>MAHLTQVELINWIALYTATGLCCAIAMVLSVSVAGIRLYRERSWEEMRSVRGAVLFLPKTWWRWQKLYLLSTPVTLGIVVSFGMSLSWN</sequence>
<reference evidence="2 3" key="2">
    <citation type="submission" date="2015-10" db="EMBL/GenBank/DDBJ databases">
        <title>Draft Genome Sequence of Prosthecomicrobium hirschii ATCC 27832.</title>
        <authorList>
            <person name="Daniel J."/>
            <person name="Givan S.A."/>
            <person name="Brun Y.V."/>
            <person name="Brown P.J."/>
        </authorList>
    </citation>
    <scope>NUCLEOTIDE SEQUENCE [LARGE SCALE GENOMIC DNA]</scope>
    <source>
        <strain evidence="2 3">16</strain>
    </source>
</reference>
<protein>
    <submittedName>
        <fullName evidence="2">Uncharacterized protein</fullName>
    </submittedName>
</protein>
<organism evidence="2 3">
    <name type="scientific">Prosthecodimorpha hirschii</name>
    <dbReference type="NCBI Taxonomy" id="665126"/>
    <lineage>
        <taxon>Bacteria</taxon>
        <taxon>Pseudomonadati</taxon>
        <taxon>Pseudomonadota</taxon>
        <taxon>Alphaproteobacteria</taxon>
        <taxon>Hyphomicrobiales</taxon>
        <taxon>Ancalomicrobiaceae</taxon>
        <taxon>Prosthecodimorpha</taxon>
    </lineage>
</organism>
<dbReference type="Proteomes" id="UP000048984">
    <property type="component" value="Unassembled WGS sequence"/>
</dbReference>
<gene>
    <name evidence="2" type="ORF">ABB55_28255</name>
</gene>
<keyword evidence="1" id="KW-0472">Membrane</keyword>
<keyword evidence="1" id="KW-0812">Transmembrane</keyword>
<proteinExistence type="predicted"/>
<dbReference type="RefSeq" id="WP_054362420.1">
    <property type="nucleotide sequence ID" value="NZ_LJYW01000004.1"/>
</dbReference>
<evidence type="ECO:0000256" key="1">
    <source>
        <dbReference type="SAM" id="Phobius"/>
    </source>
</evidence>
<dbReference type="AlphaFoldDB" id="A0A0P6VYG0"/>